<protein>
    <submittedName>
        <fullName evidence="1">Uncharacterized protein</fullName>
    </submittedName>
</protein>
<reference evidence="1" key="1">
    <citation type="submission" date="2024-06" db="EMBL/GenBank/DDBJ databases">
        <title>Draft genome sequence of Microbacterium sp. strain A8/3-1, isolated from Oxytropis tragacanthoides Fisch. ex DC. Root nodules in the Altai region of Russia.</title>
        <authorList>
            <person name="Sazanova A."/>
            <person name="Guro P."/>
            <person name="Kuznetsova I."/>
            <person name="Belimov A."/>
            <person name="Safronova V."/>
        </authorList>
    </citation>
    <scope>NUCLEOTIDE SEQUENCE</scope>
    <source>
        <strain evidence="1">A8/3-1</strain>
    </source>
</reference>
<organism evidence="1">
    <name type="scientific">Microbacterium sp. A8/3-1</name>
    <dbReference type="NCBI Taxonomy" id="3160749"/>
    <lineage>
        <taxon>Bacteria</taxon>
        <taxon>Bacillati</taxon>
        <taxon>Actinomycetota</taxon>
        <taxon>Actinomycetes</taxon>
        <taxon>Micrococcales</taxon>
        <taxon>Microbacteriaceae</taxon>
        <taxon>Microbacterium</taxon>
    </lineage>
</organism>
<evidence type="ECO:0000313" key="1">
    <source>
        <dbReference type="EMBL" id="XBX77163.1"/>
    </source>
</evidence>
<name>A0AAU7VUA0_9MICO</name>
<gene>
    <name evidence="1" type="ORF">ABS642_14735</name>
</gene>
<dbReference type="AlphaFoldDB" id="A0AAU7VUA0"/>
<dbReference type="RefSeq" id="WP_350350685.1">
    <property type="nucleotide sequence ID" value="NZ_CP158357.1"/>
</dbReference>
<accession>A0AAU7VUA0</accession>
<sequence length="202" mass="21605">MTLTEILPTMRLSIPSPLAVDSWPVHTQPTVSDVIVAGVSLIRLAEISGTPAVLTGDLPRPGRPRERALTGGTDVTVLVFRITLRVDTQEDKRIALTDCTFDGVTAQWSECRLIERASGSKSVRIELIPGDVGDASWPHPVAMLPGDLREGDLVVVPCLGAASLHDVRPQRPGVARAGSPALGIRDQTARIRPLMTPSTART</sequence>
<dbReference type="EMBL" id="CP158357">
    <property type="protein sequence ID" value="XBX77163.1"/>
    <property type="molecule type" value="Genomic_DNA"/>
</dbReference>
<proteinExistence type="predicted"/>